<evidence type="ECO:0000259" key="11">
    <source>
        <dbReference type="SMART" id="SM01185"/>
    </source>
</evidence>
<dbReference type="InterPro" id="IPR001059">
    <property type="entry name" value="Transl_elong_P/YeiP_cen"/>
</dbReference>
<dbReference type="Pfam" id="PF08207">
    <property type="entry name" value="EFP_N"/>
    <property type="match status" value="1"/>
</dbReference>
<dbReference type="InterPro" id="IPR012340">
    <property type="entry name" value="NA-bd_OB-fold"/>
</dbReference>
<dbReference type="PANTHER" id="PTHR30053:SF12">
    <property type="entry name" value="ELONGATION FACTOR P (EF-P) FAMILY PROTEIN"/>
    <property type="match status" value="1"/>
</dbReference>
<name>A0A5B1CBH2_9BACT</name>
<dbReference type="InterPro" id="IPR014722">
    <property type="entry name" value="Rib_uL2_dom2"/>
</dbReference>
<evidence type="ECO:0000313" key="12">
    <source>
        <dbReference type="EMBL" id="KAA1257906.1"/>
    </source>
</evidence>
<dbReference type="FunFam" id="2.40.50.140:FF:000009">
    <property type="entry name" value="Elongation factor P"/>
    <property type="match status" value="1"/>
</dbReference>
<keyword evidence="4 7" id="KW-0963">Cytoplasm</keyword>
<dbReference type="SUPFAM" id="SSF50104">
    <property type="entry name" value="Translation proteins SH3-like domain"/>
    <property type="match status" value="1"/>
</dbReference>
<keyword evidence="5 7" id="KW-0251">Elongation factor</keyword>
<dbReference type="InterPro" id="IPR011768">
    <property type="entry name" value="Transl_elongation_fac_P"/>
</dbReference>
<dbReference type="Proteomes" id="UP000322699">
    <property type="component" value="Unassembled WGS sequence"/>
</dbReference>
<evidence type="ECO:0000256" key="4">
    <source>
        <dbReference type="ARBA" id="ARBA00022490"/>
    </source>
</evidence>
<dbReference type="NCBIfam" id="TIGR00038">
    <property type="entry name" value="efp"/>
    <property type="match status" value="1"/>
</dbReference>
<sequence length="189" mass="20978">MATYNTSDFRKGLKVEIDGDPYLMTEMTFVKPGKGNAFYKCRLKNLVRGTSVDRTYKGGDSLQSADVETTDVSFLYRQGEDFVFMHTETFEQYEVSAEVAGDIWKYLKDGMICTMTLYNGNAIIVDPPNQVELEITECGPGTKGDTATNVTKPAKVETGAEFNVPGFIKEGNVIKVDARTGEYVERVST</sequence>
<dbReference type="PANTHER" id="PTHR30053">
    <property type="entry name" value="ELONGATION FACTOR P"/>
    <property type="match status" value="1"/>
</dbReference>
<accession>A0A5B1CBH2</accession>
<comment type="caution">
    <text evidence="12">The sequence shown here is derived from an EMBL/GenBank/DDBJ whole genome shotgun (WGS) entry which is preliminary data.</text>
</comment>
<dbReference type="GO" id="GO:0003746">
    <property type="term" value="F:translation elongation factor activity"/>
    <property type="evidence" value="ECO:0007669"/>
    <property type="project" value="UniProtKB-UniRule"/>
</dbReference>
<dbReference type="FunFam" id="2.40.50.140:FF:000004">
    <property type="entry name" value="Elongation factor P"/>
    <property type="match status" value="1"/>
</dbReference>
<dbReference type="InterPro" id="IPR020599">
    <property type="entry name" value="Transl_elong_fac_P/YeiP"/>
</dbReference>
<dbReference type="Gene3D" id="2.40.50.140">
    <property type="entry name" value="Nucleic acid-binding proteins"/>
    <property type="match status" value="2"/>
</dbReference>
<organism evidence="12 13">
    <name type="scientific">Rubripirellula obstinata</name>
    <dbReference type="NCBI Taxonomy" id="406547"/>
    <lineage>
        <taxon>Bacteria</taxon>
        <taxon>Pseudomonadati</taxon>
        <taxon>Planctomycetota</taxon>
        <taxon>Planctomycetia</taxon>
        <taxon>Pirellulales</taxon>
        <taxon>Pirellulaceae</taxon>
        <taxon>Rubripirellula</taxon>
    </lineage>
</organism>
<dbReference type="UniPathway" id="UPA00345"/>
<dbReference type="SUPFAM" id="SSF50249">
    <property type="entry name" value="Nucleic acid-binding proteins"/>
    <property type="match status" value="2"/>
</dbReference>
<dbReference type="SMART" id="SM00841">
    <property type="entry name" value="Elong-fact-P_C"/>
    <property type="match status" value="1"/>
</dbReference>
<dbReference type="RefSeq" id="WP_068267327.1">
    <property type="nucleotide sequence ID" value="NZ_LWSK01000188.1"/>
</dbReference>
<comment type="subcellular location">
    <subcellularLocation>
        <location evidence="1 7">Cytoplasm</location>
    </subcellularLocation>
</comment>
<evidence type="ECO:0000313" key="13">
    <source>
        <dbReference type="Proteomes" id="UP000322699"/>
    </source>
</evidence>
<dbReference type="InterPro" id="IPR013185">
    <property type="entry name" value="Transl_elong_KOW-like"/>
</dbReference>
<evidence type="ECO:0000256" key="3">
    <source>
        <dbReference type="ARBA" id="ARBA00009479"/>
    </source>
</evidence>
<evidence type="ECO:0000256" key="9">
    <source>
        <dbReference type="RuleBase" id="RU004389"/>
    </source>
</evidence>
<keyword evidence="13" id="KW-1185">Reference proteome</keyword>
<dbReference type="NCBIfam" id="NF001810">
    <property type="entry name" value="PRK00529.1"/>
    <property type="match status" value="1"/>
</dbReference>
<dbReference type="Pfam" id="PF01132">
    <property type="entry name" value="EFP"/>
    <property type="match status" value="1"/>
</dbReference>
<dbReference type="HAMAP" id="MF_00141">
    <property type="entry name" value="EF_P"/>
    <property type="match status" value="1"/>
</dbReference>
<dbReference type="CDD" id="cd05794">
    <property type="entry name" value="S1_EF-P_repeat_2"/>
    <property type="match status" value="1"/>
</dbReference>
<dbReference type="Gene3D" id="2.30.30.30">
    <property type="match status" value="1"/>
</dbReference>
<reference evidence="12 13" key="1">
    <citation type="submission" date="2019-08" db="EMBL/GenBank/DDBJ databases">
        <title>Deep-cultivation of Planctomycetes and their phenomic and genomic characterization uncovers novel biology.</title>
        <authorList>
            <person name="Wiegand S."/>
            <person name="Jogler M."/>
            <person name="Boedeker C."/>
            <person name="Pinto D."/>
            <person name="Vollmers J."/>
            <person name="Rivas-Marin E."/>
            <person name="Kohn T."/>
            <person name="Peeters S.H."/>
            <person name="Heuer A."/>
            <person name="Rast P."/>
            <person name="Oberbeckmann S."/>
            <person name="Bunk B."/>
            <person name="Jeske O."/>
            <person name="Meyerdierks A."/>
            <person name="Storesund J.E."/>
            <person name="Kallscheuer N."/>
            <person name="Luecker S."/>
            <person name="Lage O.M."/>
            <person name="Pohl T."/>
            <person name="Merkel B.J."/>
            <person name="Hornburger P."/>
            <person name="Mueller R.-W."/>
            <person name="Bruemmer F."/>
            <person name="Labrenz M."/>
            <person name="Spormann A.M."/>
            <person name="Op Den Camp H."/>
            <person name="Overmann J."/>
            <person name="Amann R."/>
            <person name="Jetten M.S.M."/>
            <person name="Mascher T."/>
            <person name="Medema M.H."/>
            <person name="Devos D.P."/>
            <person name="Kaster A.-K."/>
            <person name="Ovreas L."/>
            <person name="Rohde M."/>
            <person name="Galperin M.Y."/>
            <person name="Jogler C."/>
        </authorList>
    </citation>
    <scope>NUCLEOTIDE SEQUENCE [LARGE SCALE GENOMIC DNA]</scope>
    <source>
        <strain evidence="12 13">LF1</strain>
    </source>
</reference>
<dbReference type="AlphaFoldDB" id="A0A5B1CBH2"/>
<evidence type="ECO:0000259" key="10">
    <source>
        <dbReference type="SMART" id="SM00841"/>
    </source>
</evidence>
<dbReference type="Pfam" id="PF09285">
    <property type="entry name" value="Elong-fact-P_C"/>
    <property type="match status" value="1"/>
</dbReference>
<feature type="domain" description="Elongation factor P C-terminal" evidence="10">
    <location>
        <begin position="131"/>
        <end position="186"/>
    </location>
</feature>
<dbReference type="InterPro" id="IPR008991">
    <property type="entry name" value="Translation_prot_SH3-like_sf"/>
</dbReference>
<keyword evidence="6 7" id="KW-0648">Protein biosynthesis</keyword>
<evidence type="ECO:0000256" key="5">
    <source>
        <dbReference type="ARBA" id="ARBA00022768"/>
    </source>
</evidence>
<evidence type="ECO:0000256" key="1">
    <source>
        <dbReference type="ARBA" id="ARBA00004496"/>
    </source>
</evidence>
<dbReference type="InterPro" id="IPR015365">
    <property type="entry name" value="Elong-fact-P_C"/>
</dbReference>
<protein>
    <recommendedName>
        <fullName evidence="7 8">Elongation factor P</fullName>
        <shortName evidence="7">EF-P</shortName>
    </recommendedName>
</protein>
<comment type="function">
    <text evidence="7">Involved in peptide bond synthesis. Stimulates efficient translation and peptide-bond synthesis on native or reconstituted 70S ribosomes in vitro. Probably functions indirectly by altering the affinity of the ribosome for aminoacyl-tRNA, thus increasing their reactivity as acceptors for peptidyl transferase.</text>
</comment>
<evidence type="ECO:0000256" key="2">
    <source>
        <dbReference type="ARBA" id="ARBA00004815"/>
    </source>
</evidence>
<dbReference type="GO" id="GO:0005829">
    <property type="term" value="C:cytosol"/>
    <property type="evidence" value="ECO:0007669"/>
    <property type="project" value="UniProtKB-ARBA"/>
</dbReference>
<dbReference type="EMBL" id="VRLW01000001">
    <property type="protein sequence ID" value="KAA1257906.1"/>
    <property type="molecule type" value="Genomic_DNA"/>
</dbReference>
<feature type="domain" description="Translation elongation factor P/YeiP central" evidence="11">
    <location>
        <begin position="69"/>
        <end position="123"/>
    </location>
</feature>
<evidence type="ECO:0000256" key="8">
    <source>
        <dbReference type="NCBIfam" id="TIGR00038"/>
    </source>
</evidence>
<proteinExistence type="inferred from homology"/>
<comment type="similarity">
    <text evidence="3 7 9">Belongs to the elongation factor P family.</text>
</comment>
<evidence type="ECO:0000256" key="6">
    <source>
        <dbReference type="ARBA" id="ARBA00022917"/>
    </source>
</evidence>
<dbReference type="OrthoDB" id="9801844at2"/>
<dbReference type="FunFam" id="2.30.30.30:FF:000003">
    <property type="entry name" value="Elongation factor P"/>
    <property type="match status" value="1"/>
</dbReference>
<dbReference type="PIRSF" id="PIRSF005901">
    <property type="entry name" value="EF-P"/>
    <property type="match status" value="1"/>
</dbReference>
<dbReference type="GO" id="GO:0043043">
    <property type="term" value="P:peptide biosynthetic process"/>
    <property type="evidence" value="ECO:0007669"/>
    <property type="project" value="InterPro"/>
</dbReference>
<comment type="pathway">
    <text evidence="2 7">Protein biosynthesis; polypeptide chain elongation.</text>
</comment>
<dbReference type="SMART" id="SM01185">
    <property type="entry name" value="EFP"/>
    <property type="match status" value="1"/>
</dbReference>
<dbReference type="CDD" id="cd04470">
    <property type="entry name" value="S1_EF-P_repeat_1"/>
    <property type="match status" value="1"/>
</dbReference>
<gene>
    <name evidence="7 12" type="primary">efp</name>
    <name evidence="12" type="ORF">LF1_03960</name>
</gene>
<evidence type="ECO:0000256" key="7">
    <source>
        <dbReference type="HAMAP-Rule" id="MF_00141"/>
    </source>
</evidence>